<proteinExistence type="predicted"/>
<dbReference type="EMBL" id="CP002961">
    <property type="protein sequence ID" value="AFK04283.1"/>
    <property type="molecule type" value="Genomic_DNA"/>
</dbReference>
<feature type="domain" description="Glycosyl transferase family 1" evidence="1">
    <location>
        <begin position="252"/>
        <end position="419"/>
    </location>
</feature>
<gene>
    <name evidence="2" type="ordered locus">Emtol_3150</name>
</gene>
<dbReference type="PANTHER" id="PTHR12526:SF637">
    <property type="entry name" value="GLYCOSYLTRANSFERASE EPSF-RELATED"/>
    <property type="match status" value="1"/>
</dbReference>
<reference evidence="2 3" key="1">
    <citation type="submission" date="2011-07" db="EMBL/GenBank/DDBJ databases">
        <title>The complete genome of chromosome of Emticicia oligotrophica DSM 17448.</title>
        <authorList>
            <consortium name="US DOE Joint Genome Institute (JGI-PGF)"/>
            <person name="Lucas S."/>
            <person name="Han J."/>
            <person name="Lapidus A."/>
            <person name="Bruce D."/>
            <person name="Goodwin L."/>
            <person name="Pitluck S."/>
            <person name="Peters L."/>
            <person name="Kyrpides N."/>
            <person name="Mavromatis K."/>
            <person name="Ivanova N."/>
            <person name="Ovchinnikova G."/>
            <person name="Teshima H."/>
            <person name="Detter J.C."/>
            <person name="Tapia R."/>
            <person name="Han C."/>
            <person name="Land M."/>
            <person name="Hauser L."/>
            <person name="Markowitz V."/>
            <person name="Cheng J.-F."/>
            <person name="Hugenholtz P."/>
            <person name="Woyke T."/>
            <person name="Wu D."/>
            <person name="Tindall B."/>
            <person name="Pomrenke H."/>
            <person name="Brambilla E."/>
            <person name="Klenk H.-P."/>
            <person name="Eisen J.A."/>
        </authorList>
    </citation>
    <scope>NUCLEOTIDE SEQUENCE [LARGE SCALE GENOMIC DNA]</scope>
    <source>
        <strain evidence="2 3">DSM 17448</strain>
    </source>
</reference>
<dbReference type="PANTHER" id="PTHR12526">
    <property type="entry name" value="GLYCOSYLTRANSFERASE"/>
    <property type="match status" value="1"/>
</dbReference>
<organism evidence="2 3">
    <name type="scientific">Emticicia oligotrophica (strain DSM 17448 / CIP 109782 / MTCC 6937 / GPTSA100-15)</name>
    <dbReference type="NCBI Taxonomy" id="929562"/>
    <lineage>
        <taxon>Bacteria</taxon>
        <taxon>Pseudomonadati</taxon>
        <taxon>Bacteroidota</taxon>
        <taxon>Cytophagia</taxon>
        <taxon>Cytophagales</taxon>
        <taxon>Leadbetterellaceae</taxon>
        <taxon>Emticicia</taxon>
    </lineage>
</organism>
<keyword evidence="2" id="KW-0808">Transferase</keyword>
<dbReference type="CDD" id="cd03825">
    <property type="entry name" value="GT4_WcaC-like"/>
    <property type="match status" value="1"/>
</dbReference>
<name>A0ABN4APH0_EMTOG</name>
<dbReference type="SUPFAM" id="SSF53756">
    <property type="entry name" value="UDP-Glycosyltransferase/glycogen phosphorylase"/>
    <property type="match status" value="1"/>
</dbReference>
<accession>A0ABN4APH0</accession>
<dbReference type="Proteomes" id="UP000002875">
    <property type="component" value="Chromosome"/>
</dbReference>
<dbReference type="InterPro" id="IPR001296">
    <property type="entry name" value="Glyco_trans_1"/>
</dbReference>
<dbReference type="Pfam" id="PF00534">
    <property type="entry name" value="Glycos_transf_1"/>
    <property type="match status" value="1"/>
</dbReference>
<sequence length="446" mass="50236">MKILLINTDDAMGGAAIACLRLLNTLNSLDGIEATMLVQEKKRDNKNVKAMATSWIQKKLAFERFVRERLHFKLFEKNKEVRFAFSTAVSGIDISQHPLVKEADIIHLHWVNFGFLSIHSLEKLFALNKPIVWTLHDMWAFTGGCHHSGDCEHYQESCGNCTSYLKHPSPNDLSHTVWQRKSEAFGSHSLRLRSGNGLGTNTQSSLKDTITIIGCSQWLSNRAKKSSLFKDFEVKAIPNPLDIHLFSPQEKIKSREKLGLPTDKKLILFVAAKVSVIWKGFSYFQKSLEILKANNTNHKDIELVILGESEAETIQKLPFKAHALGRISDVHQIVSIYSAADVFVTSSIQENLPNTIMEAMACGTPAVGFEVGGIPEMIESQMQPNGFLAKYKSAESLAEGINWVLFEANQEELSKNARRKVLENYSEEVVIEKYLEVYRNLIKQVS</sequence>
<evidence type="ECO:0000313" key="3">
    <source>
        <dbReference type="Proteomes" id="UP000002875"/>
    </source>
</evidence>
<protein>
    <submittedName>
        <fullName evidence="2">Glycosyl transferase group 1</fullName>
    </submittedName>
</protein>
<dbReference type="Gene3D" id="3.40.50.2000">
    <property type="entry name" value="Glycogen Phosphorylase B"/>
    <property type="match status" value="3"/>
</dbReference>
<keyword evidence="3" id="KW-1185">Reference proteome</keyword>
<dbReference type="GO" id="GO:0016740">
    <property type="term" value="F:transferase activity"/>
    <property type="evidence" value="ECO:0007669"/>
    <property type="project" value="UniProtKB-KW"/>
</dbReference>
<evidence type="ECO:0000313" key="2">
    <source>
        <dbReference type="EMBL" id="AFK04283.1"/>
    </source>
</evidence>
<dbReference type="RefSeq" id="WP_015029977.1">
    <property type="nucleotide sequence ID" value="NC_018748.1"/>
</dbReference>
<evidence type="ECO:0000259" key="1">
    <source>
        <dbReference type="Pfam" id="PF00534"/>
    </source>
</evidence>